<evidence type="ECO:0000313" key="3">
    <source>
        <dbReference type="EMBL" id="MPC62397.1"/>
    </source>
</evidence>
<dbReference type="PANTHER" id="PTHR48051:SF46">
    <property type="entry name" value="LEUCINE RICH REPEAT-CONTAINING DOMAIN PROTEIN"/>
    <property type="match status" value="1"/>
</dbReference>
<reference evidence="3 4" key="1">
    <citation type="submission" date="2019-05" db="EMBL/GenBank/DDBJ databases">
        <title>Another draft genome of Portunus trituberculatus and its Hox gene families provides insights of decapod evolution.</title>
        <authorList>
            <person name="Jeong J.-H."/>
            <person name="Song I."/>
            <person name="Kim S."/>
            <person name="Choi T."/>
            <person name="Kim D."/>
            <person name="Ryu S."/>
            <person name="Kim W."/>
        </authorList>
    </citation>
    <scope>NUCLEOTIDE SEQUENCE [LARGE SCALE GENOMIC DNA]</scope>
    <source>
        <tissue evidence="3">Muscle</tissue>
    </source>
</reference>
<evidence type="ECO:0000256" key="1">
    <source>
        <dbReference type="ARBA" id="ARBA00022614"/>
    </source>
</evidence>
<evidence type="ECO:0000256" key="2">
    <source>
        <dbReference type="ARBA" id="ARBA00022737"/>
    </source>
</evidence>
<dbReference type="Proteomes" id="UP000324222">
    <property type="component" value="Unassembled WGS sequence"/>
</dbReference>
<comment type="caution">
    <text evidence="3">The sequence shown here is derived from an EMBL/GenBank/DDBJ whole genome shotgun (WGS) entry which is preliminary data.</text>
</comment>
<keyword evidence="2" id="KW-0677">Repeat</keyword>
<evidence type="ECO:0000313" key="4">
    <source>
        <dbReference type="Proteomes" id="UP000324222"/>
    </source>
</evidence>
<dbReference type="InterPro" id="IPR032675">
    <property type="entry name" value="LRR_dom_sf"/>
</dbReference>
<dbReference type="PROSITE" id="PS51450">
    <property type="entry name" value="LRR"/>
    <property type="match status" value="1"/>
</dbReference>
<dbReference type="Pfam" id="PF13855">
    <property type="entry name" value="LRR_8"/>
    <property type="match status" value="2"/>
</dbReference>
<dbReference type="AlphaFoldDB" id="A0A5B7GZA5"/>
<keyword evidence="1" id="KW-0433">Leucine-rich repeat</keyword>
<keyword evidence="4" id="KW-1185">Reference proteome</keyword>
<accession>A0A5B7GZA5</accession>
<dbReference type="Gene3D" id="3.80.10.10">
    <property type="entry name" value="Ribonuclease Inhibitor"/>
    <property type="match status" value="2"/>
</dbReference>
<dbReference type="FunFam" id="3.80.10.10:FF:000116">
    <property type="entry name" value="Leucine-rich repeat-containing protein 40"/>
    <property type="match status" value="1"/>
</dbReference>
<dbReference type="InterPro" id="IPR001611">
    <property type="entry name" value="Leu-rich_rpt"/>
</dbReference>
<gene>
    <name evidence="3" type="primary">lrrc40_1</name>
    <name evidence="3" type="ORF">E2C01_056482</name>
</gene>
<dbReference type="PANTHER" id="PTHR48051">
    <property type="match status" value="1"/>
</dbReference>
<name>A0A5B7GZA5_PORTR</name>
<proteinExistence type="predicted"/>
<dbReference type="SMART" id="SM00369">
    <property type="entry name" value="LRR_TYP"/>
    <property type="match status" value="3"/>
</dbReference>
<protein>
    <submittedName>
        <fullName evidence="3">Leucine-rich repeat-containing protein 40</fullName>
    </submittedName>
</protein>
<sequence length="230" mass="26114">MSAEQLGYLSGVSILDLRDNQMDDLPDQITLLQGLERLDITNNNLSTLPFHLGLLPHLKSMPLEGNPMRLIRRDIVQRGTVQLLKYLRSRVSAPVHTFPGFENTPADTNLLLDNSSIPDKYQMKNTQTVSYNEKVSTIPDQLFENAAEAEVRTVDLSKNVLTEVPAKLEMLCRHVSEVMLGQNKLTTFPSWIGRFHRLQFLDLQSNQLTDLPTDLASLLYLREINITSNR</sequence>
<dbReference type="EMBL" id="VSRR010019630">
    <property type="protein sequence ID" value="MPC62397.1"/>
    <property type="molecule type" value="Genomic_DNA"/>
</dbReference>
<organism evidence="3 4">
    <name type="scientific">Portunus trituberculatus</name>
    <name type="common">Swimming crab</name>
    <name type="synonym">Neptunus trituberculatus</name>
    <dbReference type="NCBI Taxonomy" id="210409"/>
    <lineage>
        <taxon>Eukaryota</taxon>
        <taxon>Metazoa</taxon>
        <taxon>Ecdysozoa</taxon>
        <taxon>Arthropoda</taxon>
        <taxon>Crustacea</taxon>
        <taxon>Multicrustacea</taxon>
        <taxon>Malacostraca</taxon>
        <taxon>Eumalacostraca</taxon>
        <taxon>Eucarida</taxon>
        <taxon>Decapoda</taxon>
        <taxon>Pleocyemata</taxon>
        <taxon>Brachyura</taxon>
        <taxon>Eubrachyura</taxon>
        <taxon>Portunoidea</taxon>
        <taxon>Portunidae</taxon>
        <taxon>Portuninae</taxon>
        <taxon>Portunus</taxon>
    </lineage>
</organism>
<dbReference type="OrthoDB" id="676979at2759"/>
<dbReference type="InterPro" id="IPR003591">
    <property type="entry name" value="Leu-rich_rpt_typical-subtyp"/>
</dbReference>
<dbReference type="InterPro" id="IPR050216">
    <property type="entry name" value="LRR_domain-containing"/>
</dbReference>
<dbReference type="SUPFAM" id="SSF52058">
    <property type="entry name" value="L domain-like"/>
    <property type="match status" value="1"/>
</dbReference>
<dbReference type="GO" id="GO:0005737">
    <property type="term" value="C:cytoplasm"/>
    <property type="evidence" value="ECO:0007669"/>
    <property type="project" value="TreeGrafter"/>
</dbReference>